<gene>
    <name evidence="2" type="ORF">PoB_001098900</name>
</gene>
<proteinExistence type="predicted"/>
<accession>A0AAV3YQY1</accession>
<dbReference type="EMBL" id="BLXT01001319">
    <property type="protein sequence ID" value="GFN84483.1"/>
    <property type="molecule type" value="Genomic_DNA"/>
</dbReference>
<evidence type="ECO:0000256" key="1">
    <source>
        <dbReference type="SAM" id="MobiDB-lite"/>
    </source>
</evidence>
<protein>
    <submittedName>
        <fullName evidence="2">Uncharacterized protein</fullName>
    </submittedName>
</protein>
<dbReference type="Proteomes" id="UP000735302">
    <property type="component" value="Unassembled WGS sequence"/>
</dbReference>
<evidence type="ECO:0000313" key="3">
    <source>
        <dbReference type="Proteomes" id="UP000735302"/>
    </source>
</evidence>
<organism evidence="2 3">
    <name type="scientific">Plakobranchus ocellatus</name>
    <dbReference type="NCBI Taxonomy" id="259542"/>
    <lineage>
        <taxon>Eukaryota</taxon>
        <taxon>Metazoa</taxon>
        <taxon>Spiralia</taxon>
        <taxon>Lophotrochozoa</taxon>
        <taxon>Mollusca</taxon>
        <taxon>Gastropoda</taxon>
        <taxon>Heterobranchia</taxon>
        <taxon>Euthyneura</taxon>
        <taxon>Panpulmonata</taxon>
        <taxon>Sacoglossa</taxon>
        <taxon>Placobranchoidea</taxon>
        <taxon>Plakobranchidae</taxon>
        <taxon>Plakobranchus</taxon>
    </lineage>
</organism>
<feature type="compositionally biased region" description="Low complexity" evidence="1">
    <location>
        <begin position="100"/>
        <end position="109"/>
    </location>
</feature>
<name>A0AAV3YQY1_9GAST</name>
<keyword evidence="3" id="KW-1185">Reference proteome</keyword>
<dbReference type="AlphaFoldDB" id="A0AAV3YQY1"/>
<feature type="region of interest" description="Disordered" evidence="1">
    <location>
        <begin position="87"/>
        <end position="109"/>
    </location>
</feature>
<reference evidence="2 3" key="1">
    <citation type="journal article" date="2021" name="Elife">
        <title>Chloroplast acquisition without the gene transfer in kleptoplastic sea slugs, Plakobranchus ocellatus.</title>
        <authorList>
            <person name="Maeda T."/>
            <person name="Takahashi S."/>
            <person name="Yoshida T."/>
            <person name="Shimamura S."/>
            <person name="Takaki Y."/>
            <person name="Nagai Y."/>
            <person name="Toyoda A."/>
            <person name="Suzuki Y."/>
            <person name="Arimoto A."/>
            <person name="Ishii H."/>
            <person name="Satoh N."/>
            <person name="Nishiyama T."/>
            <person name="Hasebe M."/>
            <person name="Maruyama T."/>
            <person name="Minagawa J."/>
            <person name="Obokata J."/>
            <person name="Shigenobu S."/>
        </authorList>
    </citation>
    <scope>NUCLEOTIDE SEQUENCE [LARGE SCALE GENOMIC DNA]</scope>
</reference>
<comment type="caution">
    <text evidence="2">The sequence shown here is derived from an EMBL/GenBank/DDBJ whole genome shotgun (WGS) entry which is preliminary data.</text>
</comment>
<evidence type="ECO:0000313" key="2">
    <source>
        <dbReference type="EMBL" id="GFN84483.1"/>
    </source>
</evidence>
<sequence>MRATAGKSTRLEVKKFFNHNMLSKMAGPAGLRFEEAEYKSCEKICEEDVKSKLFLITFGPFWTVAKTFSTEDLLKGIQLNGDKAALSSRCADPSLPPPSSRVRISSVEA</sequence>